<proteinExistence type="predicted"/>
<accession>A0A167TE06</accession>
<dbReference type="AlphaFoldDB" id="A0A167TE06"/>
<evidence type="ECO:0000313" key="2">
    <source>
        <dbReference type="Proteomes" id="UP000076865"/>
    </source>
</evidence>
<dbReference type="InterPro" id="IPR052767">
    <property type="entry name" value="Bact_com_dev_regulator"/>
</dbReference>
<dbReference type="EMBL" id="CP015438">
    <property type="protein sequence ID" value="ANB60294.1"/>
    <property type="molecule type" value="Genomic_DNA"/>
</dbReference>
<reference evidence="1 2" key="1">
    <citation type="journal article" date="2006" name="Syst. Appl. Microbiol.">
        <title>Anoxybacillus amylolyticus sp. nov., a thermophilic amylase producing bacterium isolated from Mount Rittmann (Antarctica).</title>
        <authorList>
            <person name="Poli A."/>
            <person name="Esposito E."/>
            <person name="Lama L."/>
            <person name="Orlando P."/>
            <person name="Nicolaus G."/>
            <person name="de Appolonia F."/>
            <person name="Gambacorta A."/>
            <person name="Nicolaus B."/>
        </authorList>
    </citation>
    <scope>NUCLEOTIDE SEQUENCE [LARGE SCALE GENOMIC DNA]</scope>
    <source>
        <strain evidence="1 2">DSM 15939</strain>
    </source>
</reference>
<dbReference type="PANTHER" id="PTHR38448:SF1">
    <property type="entry name" value="YLBF FAMILY REGULATOR"/>
    <property type="match status" value="1"/>
</dbReference>
<dbReference type="Pfam" id="PF06133">
    <property type="entry name" value="Com_YlbF"/>
    <property type="match status" value="1"/>
</dbReference>
<dbReference type="RefSeq" id="WP_066324022.1">
    <property type="nucleotide sequence ID" value="NZ_CP015438.1"/>
</dbReference>
<dbReference type="PANTHER" id="PTHR38448">
    <property type="entry name" value="REGULATORY PROTEIN YLBF-RELATED"/>
    <property type="match status" value="1"/>
</dbReference>
<protein>
    <recommendedName>
        <fullName evidence="3">Master regulator for biofilm formation</fullName>
    </recommendedName>
</protein>
<gene>
    <name evidence="1" type="ORF">GFC30_1600</name>
</gene>
<evidence type="ECO:0008006" key="3">
    <source>
        <dbReference type="Google" id="ProtNLM"/>
    </source>
</evidence>
<dbReference type="Gene3D" id="1.20.1500.10">
    <property type="entry name" value="YheA/YmcA-like"/>
    <property type="match status" value="1"/>
</dbReference>
<dbReference type="InterPro" id="IPR010368">
    <property type="entry name" value="Com_YlbF"/>
</dbReference>
<dbReference type="Proteomes" id="UP000076865">
    <property type="component" value="Chromosome"/>
</dbReference>
<dbReference type="PIRSF" id="PIRSF021287">
    <property type="entry name" value="Biofilm_formation_YmcA"/>
    <property type="match status" value="1"/>
</dbReference>
<dbReference type="InterPro" id="IPR023378">
    <property type="entry name" value="YheA/YmcA-like_dom_sf"/>
</dbReference>
<dbReference type="SUPFAM" id="SSF158622">
    <property type="entry name" value="YheA/YmcA-like"/>
    <property type="match status" value="1"/>
</dbReference>
<dbReference type="OrthoDB" id="2167788at2"/>
<evidence type="ECO:0000313" key="1">
    <source>
        <dbReference type="EMBL" id="ANB60294.1"/>
    </source>
</evidence>
<name>A0A167TE06_9BACL</name>
<organism evidence="1 2">
    <name type="scientific">Anoxybacteroides amylolyticum</name>
    <dbReference type="NCBI Taxonomy" id="294699"/>
    <lineage>
        <taxon>Bacteria</taxon>
        <taxon>Bacillati</taxon>
        <taxon>Bacillota</taxon>
        <taxon>Bacilli</taxon>
        <taxon>Bacillales</taxon>
        <taxon>Anoxybacillaceae</taxon>
        <taxon>Anoxybacteroides</taxon>
    </lineage>
</organism>
<sequence length="147" mass="16455">MAKYTRDDILAQAKELAKMIAETEEVDFFKRAEEKINQNEKVRAMIQQIKSLQKQAVNLQHYGKHEALKKVEAEIDVIYEQLAQIPIVDEFQQSQMEVNDLLQLVASTISKTVTDEIITSTGGDLLRGETGAQMKSSHDCGSGCGCH</sequence>
<keyword evidence="2" id="KW-1185">Reference proteome</keyword>
<dbReference type="PATRIC" id="fig|294699.3.peg.1625"/>
<dbReference type="KEGG" id="aamy:GFC30_1600"/>
<dbReference type="InterPro" id="IPR016783">
    <property type="entry name" value="Biofilm_formation_YmcA"/>
</dbReference>